<gene>
    <name evidence="5" type="ORF">A4X03_0g6967</name>
    <name evidence="4" type="ORF">JKIAZH3_G7392</name>
</gene>
<evidence type="ECO:0000259" key="3">
    <source>
        <dbReference type="SMART" id="SM00441"/>
    </source>
</evidence>
<name>A0A177TYX3_9BASI</name>
<feature type="domain" description="FF" evidence="3">
    <location>
        <begin position="18"/>
        <end position="73"/>
    </location>
</feature>
<dbReference type="Gene3D" id="1.10.10.440">
    <property type="entry name" value="FF domain"/>
    <property type="match status" value="4"/>
</dbReference>
<feature type="region of interest" description="Disordered" evidence="2">
    <location>
        <begin position="163"/>
        <end position="227"/>
    </location>
</feature>
<accession>A0A177TYX3</accession>
<dbReference type="GO" id="GO:0003712">
    <property type="term" value="F:transcription coregulator activity"/>
    <property type="evidence" value="ECO:0007669"/>
    <property type="project" value="TreeGrafter"/>
</dbReference>
<dbReference type="EMBL" id="LWDD02001489">
    <property type="protein sequence ID" value="KAE8247741.1"/>
    <property type="molecule type" value="Genomic_DNA"/>
</dbReference>
<feature type="compositionally biased region" description="Basic and acidic residues" evidence="2">
    <location>
        <begin position="183"/>
        <end position="223"/>
    </location>
</feature>
<feature type="compositionally biased region" description="Basic and acidic residues" evidence="2">
    <location>
        <begin position="163"/>
        <end position="175"/>
    </location>
</feature>
<comment type="caution">
    <text evidence="5">The sequence shown here is derived from an EMBL/GenBank/DDBJ whole genome shotgun (WGS) entry which is preliminary data.</text>
</comment>
<evidence type="ECO:0000313" key="7">
    <source>
        <dbReference type="Proteomes" id="UP000836402"/>
    </source>
</evidence>
<sequence length="482" mass="55559">MDSSDAQPEAKRRKLDSADSPLEAYRALLQAEVKSTRTKWPEFVKAHKRDRRFLGYGRSDRDRERAFKDWLVELGDKKREAQMHAEDDFLSLLDSKIDSEARAGYRTDVEQAAPSTEEHKTAQRKAWTEAKLQPGLDSDPKYEAVGSSTRRAELFAEWLDGKHARQQESSKEAERPGGAITAADREKEAQEQKKREKALNAERALKARQEQVQRERDQAESRQRRVLTQATHSEDVIAFKQMLIDHVRDPLTTFFQLADTLGRSDKRFSTSSLRLREKEELLWEHVRSLLGRRRNALRSIFGKVAPSLATSRDVALPLVREEDEWERAELGCLLWGEKEQVQQNAGRGGRRESEWGGLKSLDREWDDWNAERAEKAEREFKEMLSENGFVEFWGRLKHHRQNHDPDAPPAEDLDSDDEDAVGMLEMAKKIDLAEIDAVLQPDGRYQAWKHRPDLVEDWIREHMEGLAAPKQTIHGPGLTSGR</sequence>
<evidence type="ECO:0000313" key="5">
    <source>
        <dbReference type="EMBL" id="KAE8247741.1"/>
    </source>
</evidence>
<feature type="region of interest" description="Disordered" evidence="2">
    <location>
        <begin position="107"/>
        <end position="144"/>
    </location>
</feature>
<dbReference type="SUPFAM" id="SSF81698">
    <property type="entry name" value="FF domain"/>
    <property type="match status" value="1"/>
</dbReference>
<dbReference type="Pfam" id="PF01846">
    <property type="entry name" value="FF"/>
    <property type="match status" value="1"/>
</dbReference>
<dbReference type="GO" id="GO:0070063">
    <property type="term" value="F:RNA polymerase binding"/>
    <property type="evidence" value="ECO:0007669"/>
    <property type="project" value="InterPro"/>
</dbReference>
<dbReference type="InterPro" id="IPR036517">
    <property type="entry name" value="FF_domain_sf"/>
</dbReference>
<keyword evidence="7" id="KW-1185">Reference proteome</keyword>
<dbReference type="Proteomes" id="UP000077671">
    <property type="component" value="Unassembled WGS sequence"/>
</dbReference>
<dbReference type="SMART" id="SM00441">
    <property type="entry name" value="FF"/>
    <property type="match status" value="2"/>
</dbReference>
<dbReference type="Proteomes" id="UP000836402">
    <property type="component" value="Unassembled WGS sequence"/>
</dbReference>
<dbReference type="PANTHER" id="PTHR15377">
    <property type="entry name" value="TRANSCRIPTION ELONGATION REGULATOR 1"/>
    <property type="match status" value="1"/>
</dbReference>
<dbReference type="AlphaFoldDB" id="A0A177TYX3"/>
<protein>
    <recommendedName>
        <fullName evidence="3">FF domain-containing protein</fullName>
    </recommendedName>
</protein>
<reference evidence="5" key="1">
    <citation type="submission" date="2016-04" db="EMBL/GenBank/DDBJ databases">
        <authorList>
            <person name="Nguyen H.D."/>
            <person name="Kesanakurti P."/>
            <person name="Cullis J."/>
            <person name="Levesque C.A."/>
            <person name="Hambleton S."/>
        </authorList>
    </citation>
    <scope>NUCLEOTIDE SEQUENCE</scope>
    <source>
        <strain evidence="5">DAOMC 238032</strain>
    </source>
</reference>
<evidence type="ECO:0000313" key="6">
    <source>
        <dbReference type="Proteomes" id="UP000077671"/>
    </source>
</evidence>
<evidence type="ECO:0000256" key="1">
    <source>
        <dbReference type="ARBA" id="ARBA00022737"/>
    </source>
</evidence>
<evidence type="ECO:0000313" key="4">
    <source>
        <dbReference type="EMBL" id="CAD6934601.1"/>
    </source>
</evidence>
<reference evidence="5" key="2">
    <citation type="journal article" date="2019" name="IMA Fungus">
        <title>Genome sequencing and comparison of five Tilletia species to identify candidate genes for the detection of regulated species infecting wheat.</title>
        <authorList>
            <person name="Nguyen H.D.T."/>
            <person name="Sultana T."/>
            <person name="Kesanakurti P."/>
            <person name="Hambleton S."/>
        </authorList>
    </citation>
    <scope>NUCLEOTIDE SEQUENCE</scope>
    <source>
        <strain evidence="5">DAOMC 238032</strain>
    </source>
</reference>
<dbReference type="EMBL" id="CAJHJG010003705">
    <property type="protein sequence ID" value="CAD6934601.1"/>
    <property type="molecule type" value="Genomic_DNA"/>
</dbReference>
<feature type="domain" description="FF" evidence="3">
    <location>
        <begin position="232"/>
        <end position="288"/>
    </location>
</feature>
<proteinExistence type="predicted"/>
<keyword evidence="1" id="KW-0677">Repeat</keyword>
<evidence type="ECO:0000256" key="2">
    <source>
        <dbReference type="SAM" id="MobiDB-lite"/>
    </source>
</evidence>
<dbReference type="InterPro" id="IPR045148">
    <property type="entry name" value="TCRG1-like"/>
</dbReference>
<reference evidence="4" key="3">
    <citation type="submission" date="2020-10" db="EMBL/GenBank/DDBJ databases">
        <authorList>
            <person name="Sedaghatjoo S."/>
        </authorList>
    </citation>
    <scope>NUCLEOTIDE SEQUENCE</scope>
    <source>
        <strain evidence="4">AZH3</strain>
    </source>
</reference>
<organism evidence="5 6">
    <name type="scientific">Tilletia caries</name>
    <name type="common">wheat bunt fungus</name>
    <dbReference type="NCBI Taxonomy" id="13290"/>
    <lineage>
        <taxon>Eukaryota</taxon>
        <taxon>Fungi</taxon>
        <taxon>Dikarya</taxon>
        <taxon>Basidiomycota</taxon>
        <taxon>Ustilaginomycotina</taxon>
        <taxon>Exobasidiomycetes</taxon>
        <taxon>Tilletiales</taxon>
        <taxon>Tilletiaceae</taxon>
        <taxon>Tilletia</taxon>
    </lineage>
</organism>
<dbReference type="InterPro" id="IPR002713">
    <property type="entry name" value="FF_domain"/>
</dbReference>
<dbReference type="PANTHER" id="PTHR15377:SF3">
    <property type="entry name" value="WW DOMAIN-CONTAINING PROTEIN"/>
    <property type="match status" value="1"/>
</dbReference>
<dbReference type="GO" id="GO:0005634">
    <property type="term" value="C:nucleus"/>
    <property type="evidence" value="ECO:0007669"/>
    <property type="project" value="TreeGrafter"/>
</dbReference>